<reference evidence="1 2" key="1">
    <citation type="submission" date="2014-11" db="EMBL/GenBank/DDBJ databases">
        <title>Draft Genome Sequences of Paenibacillus polymyxa NRRL B-30509 and Paenibacillus terrae NRRL B-30644, Strains from a Poultry Environment that Produce Tridecaptin A and Paenicidins.</title>
        <authorList>
            <person name="van Belkum M.J."/>
            <person name="Lohans C.T."/>
            <person name="Vederas J.C."/>
        </authorList>
    </citation>
    <scope>NUCLEOTIDE SEQUENCE [LARGE SCALE GENOMIC DNA]</scope>
    <source>
        <strain evidence="1 2">NRRL B-30644</strain>
    </source>
</reference>
<keyword evidence="2" id="KW-1185">Reference proteome</keyword>
<dbReference type="PANTHER" id="PTHR34047:SF3">
    <property type="entry name" value="BLR2052 PROTEIN"/>
    <property type="match status" value="1"/>
</dbReference>
<name>A0A0D7X3H4_9BACL</name>
<evidence type="ECO:0000313" key="1">
    <source>
        <dbReference type="EMBL" id="KJD45528.1"/>
    </source>
</evidence>
<dbReference type="InterPro" id="IPR043502">
    <property type="entry name" value="DNA/RNA_pol_sf"/>
</dbReference>
<protein>
    <submittedName>
        <fullName evidence="1">Uncharacterized protein</fullName>
    </submittedName>
</protein>
<dbReference type="OrthoDB" id="9793236at2"/>
<dbReference type="Proteomes" id="UP000032534">
    <property type="component" value="Unassembled WGS sequence"/>
</dbReference>
<proteinExistence type="predicted"/>
<dbReference type="InterPro" id="IPR051083">
    <property type="entry name" value="GrpII_Intron_Splice-Mob/Def"/>
</dbReference>
<dbReference type="PANTHER" id="PTHR34047">
    <property type="entry name" value="NUCLEAR INTRON MATURASE 1, MITOCHONDRIAL-RELATED"/>
    <property type="match status" value="1"/>
</dbReference>
<dbReference type="EMBL" id="JTHP01000018">
    <property type="protein sequence ID" value="KJD45528.1"/>
    <property type="molecule type" value="Genomic_DNA"/>
</dbReference>
<dbReference type="AlphaFoldDB" id="A0A0D7X3H4"/>
<gene>
    <name evidence="1" type="ORF">QD47_11000</name>
</gene>
<evidence type="ECO:0000313" key="2">
    <source>
        <dbReference type="Proteomes" id="UP000032534"/>
    </source>
</evidence>
<dbReference type="SUPFAM" id="SSF56672">
    <property type="entry name" value="DNA/RNA polymerases"/>
    <property type="match status" value="1"/>
</dbReference>
<dbReference type="RefSeq" id="WP_044646173.1">
    <property type="nucleotide sequence ID" value="NZ_JTHP01000018.1"/>
</dbReference>
<sequence length="124" mass="14333">MEEKTKTVRHFREGEGGKKRRWYSLIDKIWAVPNLEEAFREVKRNKGAAGVDKVTLKAYESELESHVQALQHALRSKTYRPKPVKRVYIPKADGTLRPLGIPTVEDRVVQAAVKRILEPQMRLN</sequence>
<comment type="caution">
    <text evidence="1">The sequence shown here is derived from an EMBL/GenBank/DDBJ whole genome shotgun (WGS) entry which is preliminary data.</text>
</comment>
<organism evidence="1 2">
    <name type="scientific">Paenibacillus terrae</name>
    <dbReference type="NCBI Taxonomy" id="159743"/>
    <lineage>
        <taxon>Bacteria</taxon>
        <taxon>Bacillati</taxon>
        <taxon>Bacillota</taxon>
        <taxon>Bacilli</taxon>
        <taxon>Bacillales</taxon>
        <taxon>Paenibacillaceae</taxon>
        <taxon>Paenibacillus</taxon>
    </lineage>
</organism>
<dbReference type="PATRIC" id="fig|159743.3.peg.2448"/>
<accession>A0A0D7X3H4</accession>